<dbReference type="GO" id="GO:0000422">
    <property type="term" value="P:autophagy of mitochondrion"/>
    <property type="evidence" value="ECO:0007669"/>
    <property type="project" value="TreeGrafter"/>
</dbReference>
<sequence>MREGCLSYERFCVEAELLQKRSHEVASLQAVSGGRGVATWEWRHGNRQHLDGDSYLVSTGNALQYQSEDEQNVKVDKDLGGDIGELLLAEEEIVAEDDEVQTALQPEGVKTALVEFHIVYHTIYQTPVLYFRALAVDGTPLPTSVVTRGIQLPGSNGRSTFVAMEEHPVLGKPYSFLHPCETAAAMQLLQAQVQSSINDTKTPSEVEVPQYLASWLCLVQPLTGISPVDYYSVG</sequence>
<organism evidence="7 8">
    <name type="scientific">Phytophthora fragariae</name>
    <dbReference type="NCBI Taxonomy" id="53985"/>
    <lineage>
        <taxon>Eukaryota</taxon>
        <taxon>Sar</taxon>
        <taxon>Stramenopiles</taxon>
        <taxon>Oomycota</taxon>
        <taxon>Peronosporomycetes</taxon>
        <taxon>Peronosporales</taxon>
        <taxon>Peronosporaceae</taxon>
        <taxon>Phytophthora</taxon>
    </lineage>
</organism>
<dbReference type="Proteomes" id="UP000460718">
    <property type="component" value="Unassembled WGS sequence"/>
</dbReference>
<keyword evidence="5" id="KW-0072">Autophagy</keyword>
<evidence type="ECO:0000313" key="8">
    <source>
        <dbReference type="Proteomes" id="UP000460718"/>
    </source>
</evidence>
<comment type="similarity">
    <text evidence="1">Belongs to the ATG10 family.</text>
</comment>
<comment type="caution">
    <text evidence="7">The sequence shown here is derived from an EMBL/GenBank/DDBJ whole genome shotgun (WGS) entry which is preliminary data.</text>
</comment>
<evidence type="ECO:0000256" key="2">
    <source>
        <dbReference type="ARBA" id="ARBA00021099"/>
    </source>
</evidence>
<evidence type="ECO:0000256" key="6">
    <source>
        <dbReference type="ARBA" id="ARBA00029833"/>
    </source>
</evidence>
<evidence type="ECO:0000256" key="3">
    <source>
        <dbReference type="ARBA" id="ARBA00022679"/>
    </source>
</evidence>
<evidence type="ECO:0000256" key="1">
    <source>
        <dbReference type="ARBA" id="ARBA00005696"/>
    </source>
</evidence>
<dbReference type="EMBL" id="QXFW01000151">
    <property type="protein sequence ID" value="KAE9022904.1"/>
    <property type="molecule type" value="Genomic_DNA"/>
</dbReference>
<dbReference type="InterPro" id="IPR007135">
    <property type="entry name" value="Atg3/Atg10"/>
</dbReference>
<keyword evidence="3" id="KW-0808">Transferase</keyword>
<dbReference type="Pfam" id="PF03987">
    <property type="entry name" value="Autophagy_act_C"/>
    <property type="match status" value="1"/>
</dbReference>
<reference evidence="7 8" key="1">
    <citation type="submission" date="2018-09" db="EMBL/GenBank/DDBJ databases">
        <title>Genomic investigation of the strawberry pathogen Phytophthora fragariae indicates pathogenicity is determined by transcriptional variation in three key races.</title>
        <authorList>
            <person name="Adams T.M."/>
            <person name="Armitage A.D."/>
            <person name="Sobczyk M.K."/>
            <person name="Bates H.J."/>
            <person name="Dunwell J.M."/>
            <person name="Nellist C.F."/>
            <person name="Harrison R.J."/>
        </authorList>
    </citation>
    <scope>NUCLEOTIDE SEQUENCE [LARGE SCALE GENOMIC DNA]</scope>
    <source>
        <strain evidence="7 8">SCRP245</strain>
    </source>
</reference>
<protein>
    <recommendedName>
        <fullName evidence="2">Ubiquitin-like-conjugating enzyme ATG10</fullName>
    </recommendedName>
    <alternativeName>
        <fullName evidence="6">Autophagy-related protein 10</fullName>
    </alternativeName>
</protein>
<dbReference type="GO" id="GO:0032446">
    <property type="term" value="P:protein modification by small protein conjugation"/>
    <property type="evidence" value="ECO:0007669"/>
    <property type="project" value="TreeGrafter"/>
</dbReference>
<evidence type="ECO:0000256" key="4">
    <source>
        <dbReference type="ARBA" id="ARBA00022786"/>
    </source>
</evidence>
<keyword evidence="4" id="KW-0833">Ubl conjugation pathway</keyword>
<dbReference type="PANTHER" id="PTHR14957:SF1">
    <property type="entry name" value="UBIQUITIN-LIKE-CONJUGATING ENZYME ATG10"/>
    <property type="match status" value="1"/>
</dbReference>
<dbReference type="PANTHER" id="PTHR14957">
    <property type="entry name" value="UBIQUITIN-LIKE-CONJUGATING ENZYME ATG10"/>
    <property type="match status" value="1"/>
</dbReference>
<dbReference type="Gene3D" id="3.30.1460.50">
    <property type="match status" value="1"/>
</dbReference>
<dbReference type="GO" id="GO:0061651">
    <property type="term" value="F:Atg12 conjugating enzyme activity"/>
    <property type="evidence" value="ECO:0007669"/>
    <property type="project" value="TreeGrafter"/>
</dbReference>
<dbReference type="GO" id="GO:0005829">
    <property type="term" value="C:cytosol"/>
    <property type="evidence" value="ECO:0007669"/>
    <property type="project" value="TreeGrafter"/>
</dbReference>
<dbReference type="GO" id="GO:0000045">
    <property type="term" value="P:autophagosome assembly"/>
    <property type="evidence" value="ECO:0007669"/>
    <property type="project" value="TreeGrafter"/>
</dbReference>
<evidence type="ECO:0000256" key="5">
    <source>
        <dbReference type="ARBA" id="ARBA00023006"/>
    </source>
</evidence>
<accession>A0A6A3M3G3</accession>
<proteinExistence type="inferred from homology"/>
<name>A0A6A3M3G3_9STRA</name>
<gene>
    <name evidence="7" type="ORF">PF011_g4244</name>
</gene>
<dbReference type="AlphaFoldDB" id="A0A6A3M3G3"/>
<evidence type="ECO:0000313" key="7">
    <source>
        <dbReference type="EMBL" id="KAE9022904.1"/>
    </source>
</evidence>